<dbReference type="PROSITE" id="PS50880">
    <property type="entry name" value="TOPRIM"/>
    <property type="match status" value="1"/>
</dbReference>
<keyword evidence="4" id="KW-0863">Zinc-finger</keyword>
<dbReference type="PROSITE" id="PS00396">
    <property type="entry name" value="TOPO_IA_1"/>
    <property type="match status" value="1"/>
</dbReference>
<dbReference type="PRINTS" id="PR00417">
    <property type="entry name" value="PRTPISMRASEI"/>
</dbReference>
<proteinExistence type="inferred from homology"/>
<dbReference type="PANTHER" id="PTHR42785">
    <property type="entry name" value="DNA TOPOISOMERASE, TYPE IA, CORE"/>
    <property type="match status" value="1"/>
</dbReference>
<feature type="active site" description="O-(5'-phospho-DNA)-tyrosine intermediate" evidence="10">
    <location>
        <position position="298"/>
    </location>
</feature>
<dbReference type="InterPro" id="IPR034149">
    <property type="entry name" value="TOPRIM_TopoI"/>
</dbReference>
<dbReference type="InterPro" id="IPR013825">
    <property type="entry name" value="Topo_IA_cen_sub2"/>
</dbReference>
<feature type="site" description="Interaction with DNA" evidence="10">
    <location>
        <position position="143"/>
    </location>
</feature>
<evidence type="ECO:0000256" key="9">
    <source>
        <dbReference type="ARBA" id="ARBA00023235"/>
    </source>
</evidence>
<dbReference type="InterPro" id="IPR023405">
    <property type="entry name" value="Topo_IA_core_domain"/>
</dbReference>
<feature type="site" description="Interaction with DNA" evidence="10">
    <location>
        <position position="148"/>
    </location>
</feature>
<feature type="domain" description="Toprim" evidence="12">
    <location>
        <begin position="3"/>
        <end position="113"/>
    </location>
</feature>
<evidence type="ECO:0000259" key="12">
    <source>
        <dbReference type="PROSITE" id="PS50880"/>
    </source>
</evidence>
<comment type="subunit">
    <text evidence="10">Monomer.</text>
</comment>
<evidence type="ECO:0000256" key="8">
    <source>
        <dbReference type="ARBA" id="ARBA00023125"/>
    </source>
</evidence>
<dbReference type="EC" id="5.6.2.1" evidence="10"/>
<feature type="region of interest" description="Disordered" evidence="11">
    <location>
        <begin position="429"/>
        <end position="459"/>
    </location>
</feature>
<organism evidence="14 15">
    <name type="scientific">Salipaludibacillus neizhouensis</name>
    <dbReference type="NCBI Taxonomy" id="885475"/>
    <lineage>
        <taxon>Bacteria</taxon>
        <taxon>Bacillati</taxon>
        <taxon>Bacillota</taxon>
        <taxon>Bacilli</taxon>
        <taxon>Bacillales</taxon>
        <taxon>Bacillaceae</taxon>
    </lineage>
</organism>
<dbReference type="SMART" id="SM00436">
    <property type="entry name" value="TOP1Bc"/>
    <property type="match status" value="1"/>
</dbReference>
<keyword evidence="5" id="KW-0862">Zinc</keyword>
<dbReference type="InterPro" id="IPR003601">
    <property type="entry name" value="Topo_IA_2"/>
</dbReference>
<evidence type="ECO:0000256" key="3">
    <source>
        <dbReference type="ARBA" id="ARBA00022723"/>
    </source>
</evidence>
<dbReference type="Gene3D" id="3.30.65.10">
    <property type="entry name" value="Bacterial Topoisomerase I, domain 1"/>
    <property type="match status" value="2"/>
</dbReference>
<feature type="compositionally biased region" description="Polar residues" evidence="11">
    <location>
        <begin position="445"/>
        <end position="455"/>
    </location>
</feature>
<keyword evidence="3" id="KW-0479">Metal-binding</keyword>
<feature type="domain" description="Topo IA-type catalytic" evidence="13">
    <location>
        <begin position="129"/>
        <end position="559"/>
    </location>
</feature>
<feature type="region of interest" description="Interaction with DNA" evidence="10">
    <location>
        <begin position="163"/>
        <end position="168"/>
    </location>
</feature>
<evidence type="ECO:0000256" key="4">
    <source>
        <dbReference type="ARBA" id="ARBA00022771"/>
    </source>
</evidence>
<evidence type="ECO:0000313" key="14">
    <source>
        <dbReference type="EMBL" id="RKL68985.1"/>
    </source>
</evidence>
<dbReference type="Gene3D" id="2.70.20.10">
    <property type="entry name" value="Topoisomerase I, domain 3"/>
    <property type="match status" value="1"/>
</dbReference>
<feature type="site" description="Interaction with DNA" evidence="10">
    <location>
        <position position="155"/>
    </location>
</feature>
<dbReference type="NCBIfam" id="TIGR01051">
    <property type="entry name" value="topA_bact"/>
    <property type="match status" value="1"/>
</dbReference>
<dbReference type="AlphaFoldDB" id="A0A3A9KM75"/>
<dbReference type="InterPro" id="IPR006171">
    <property type="entry name" value="TOPRIM_dom"/>
</dbReference>
<keyword evidence="6" id="KW-0460">Magnesium</keyword>
<dbReference type="InterPro" id="IPR001529">
    <property type="entry name" value="Zn_ribbon_RPB9"/>
</dbReference>
<dbReference type="Gene3D" id="3.40.50.140">
    <property type="match status" value="1"/>
</dbReference>
<dbReference type="InterPro" id="IPR003602">
    <property type="entry name" value="Topo_IA_DNA-bd_dom"/>
</dbReference>
<evidence type="ECO:0000313" key="15">
    <source>
        <dbReference type="Proteomes" id="UP000281498"/>
    </source>
</evidence>
<dbReference type="SMART" id="SM00437">
    <property type="entry name" value="TOP1Ac"/>
    <property type="match status" value="1"/>
</dbReference>
<dbReference type="InterPro" id="IPR028612">
    <property type="entry name" value="Topoisom_1_IA"/>
</dbReference>
<feature type="site" description="Interaction with DNA" evidence="10">
    <location>
        <position position="300"/>
    </location>
</feature>
<dbReference type="SUPFAM" id="SSF57783">
    <property type="entry name" value="Zinc beta-ribbon"/>
    <property type="match status" value="1"/>
</dbReference>
<keyword evidence="15" id="KW-1185">Reference proteome</keyword>
<keyword evidence="7 10" id="KW-0799">Topoisomerase</keyword>
<dbReference type="InterPro" id="IPR013826">
    <property type="entry name" value="Topo_IA_cen_sub3"/>
</dbReference>
<dbReference type="GO" id="GO:0003917">
    <property type="term" value="F:DNA topoisomerase type I (single strand cut, ATP-independent) activity"/>
    <property type="evidence" value="ECO:0007669"/>
    <property type="project" value="UniProtKB-UniRule"/>
</dbReference>
<dbReference type="Gene3D" id="1.10.460.10">
    <property type="entry name" value="Topoisomerase I, domain 2"/>
    <property type="match status" value="1"/>
</dbReference>
<evidence type="ECO:0000256" key="2">
    <source>
        <dbReference type="ARBA" id="ARBA00009446"/>
    </source>
</evidence>
<comment type="caution">
    <text evidence="14">The sequence shown here is derived from an EMBL/GenBank/DDBJ whole genome shotgun (WGS) entry which is preliminary data.</text>
</comment>
<dbReference type="InterPro" id="IPR005733">
    <property type="entry name" value="TopoI_bac-type"/>
</dbReference>
<dbReference type="InterPro" id="IPR023406">
    <property type="entry name" value="Topo_IA_AS"/>
</dbReference>
<feature type="site" description="Interaction with DNA" evidence="10">
    <location>
        <position position="140"/>
    </location>
</feature>
<evidence type="ECO:0000259" key="13">
    <source>
        <dbReference type="PROSITE" id="PS52039"/>
    </source>
</evidence>
<dbReference type="InterPro" id="IPR013497">
    <property type="entry name" value="Topo_IA_cen"/>
</dbReference>
<dbReference type="RefSeq" id="WP_110936376.1">
    <property type="nucleotide sequence ID" value="NZ_KZ614146.1"/>
</dbReference>
<dbReference type="OrthoDB" id="9804262at2"/>
<feature type="site" description="Interaction with DNA" evidence="10">
    <location>
        <position position="139"/>
    </location>
</feature>
<dbReference type="SMART" id="SM00493">
    <property type="entry name" value="TOPRIM"/>
    <property type="match status" value="1"/>
</dbReference>
<dbReference type="GO" id="GO:0003677">
    <property type="term" value="F:DNA binding"/>
    <property type="evidence" value="ECO:0007669"/>
    <property type="project" value="UniProtKB-KW"/>
</dbReference>
<dbReference type="InterPro" id="IPR000380">
    <property type="entry name" value="Topo_IA"/>
</dbReference>
<name>A0A3A9KM75_9BACI</name>
<protein>
    <recommendedName>
        <fullName evidence="10">DNA topoisomerase 1</fullName>
        <ecNumber evidence="10">5.6.2.1</ecNumber>
    </recommendedName>
    <alternativeName>
        <fullName evidence="10">DNA topoisomerase I</fullName>
    </alternativeName>
</protein>
<evidence type="ECO:0000256" key="5">
    <source>
        <dbReference type="ARBA" id="ARBA00022833"/>
    </source>
</evidence>
<dbReference type="EMBL" id="PDOE01000001">
    <property type="protein sequence ID" value="RKL68985.1"/>
    <property type="molecule type" value="Genomic_DNA"/>
</dbReference>
<dbReference type="GO" id="GO:0008270">
    <property type="term" value="F:zinc ion binding"/>
    <property type="evidence" value="ECO:0007669"/>
    <property type="project" value="UniProtKB-KW"/>
</dbReference>
<dbReference type="Pfam" id="PF01396">
    <property type="entry name" value="Zn_ribbon_Top1"/>
    <property type="match status" value="2"/>
</dbReference>
<evidence type="ECO:0000256" key="1">
    <source>
        <dbReference type="ARBA" id="ARBA00000213"/>
    </source>
</evidence>
<dbReference type="InterPro" id="IPR013824">
    <property type="entry name" value="Topo_IA_cen_sub1"/>
</dbReference>
<dbReference type="PROSITE" id="PS52039">
    <property type="entry name" value="TOPO_IA_2"/>
    <property type="match status" value="1"/>
</dbReference>
<feature type="site" description="Interaction with DNA" evidence="10">
    <location>
        <position position="491"/>
    </location>
</feature>
<dbReference type="GO" id="GO:0005694">
    <property type="term" value="C:chromosome"/>
    <property type="evidence" value="ECO:0007669"/>
    <property type="project" value="InterPro"/>
</dbReference>
<evidence type="ECO:0000256" key="11">
    <source>
        <dbReference type="SAM" id="MobiDB-lite"/>
    </source>
</evidence>
<keyword evidence="8 10" id="KW-0238">DNA-binding</keyword>
<dbReference type="SUPFAM" id="SSF56712">
    <property type="entry name" value="Prokaryotic type I DNA topoisomerase"/>
    <property type="match status" value="1"/>
</dbReference>
<dbReference type="CDD" id="cd00186">
    <property type="entry name" value="TOP1Ac"/>
    <property type="match status" value="1"/>
</dbReference>
<dbReference type="GO" id="GO:0006265">
    <property type="term" value="P:DNA topological change"/>
    <property type="evidence" value="ECO:0007669"/>
    <property type="project" value="UniProtKB-UniRule"/>
</dbReference>
<keyword evidence="9 10" id="KW-0413">Isomerase</keyword>
<comment type="catalytic activity">
    <reaction evidence="1 10">
        <text>ATP-independent breakage of single-stranded DNA, followed by passage and rejoining.</text>
        <dbReference type="EC" id="5.6.2.1"/>
    </reaction>
</comment>
<gene>
    <name evidence="10" type="primary">topA</name>
    <name evidence="14" type="ORF">CR203_02800</name>
</gene>
<comment type="function">
    <text evidence="10">Releases the supercoiling and torsional tension of DNA, which is introduced during the DNA replication and transcription, by transiently cleaving and rejoining one strand of the DNA duplex. Introduces a single-strand break via transesterification at a target site in duplex DNA. The scissile phosphodiester is attacked by the catalytic tyrosine of the enzyme, resulting in the formation of a DNA-(5'-phosphotyrosyl)-enzyme intermediate and the expulsion of a 3'-OH DNA strand. The free DNA strand then undergoes passage around the unbroken strand, thus removing DNA supercoils. Finally, in the religation step, the DNA 3'-OH attacks the covalent intermediate to expel the active-site tyrosine and restore the DNA phosphodiester backbone.</text>
</comment>
<sequence>MADYLVIVESPAKAKTIGKYLGKKYSVKASMGHVIDLPKSQMGVDVEENYTPKYITIRGKGPILKELKQAAKKAKRIYLAADPDREGEAIAWHLAESLNIDKTSECRVVFNEITKQAIKDSFKHPRTINTNLVDAQQARRVLDRLVGYNISPLLWKKVKKGLSAGRVQSVAVKMIIDRENEIKAFNPEEYWSITASMKKEGQEFEAKFMSVDGKKTELSSEEEVKEVLTRIEGTEFHIDQVKKRERKRNPVVPFTTSSLQQEAARKLNYRAKKTMMIAQQLYEGIDIGKSGTIGLITYMRTDSTRLSETAKQEAKDYIETNYGEEYHNKGETKKTQASKNSQDAHEAVRPTSVMLDPKQIKSYLSRDQHKLYKLIWERMVASQMSPAVMDTMSVDLTNNGIMFRATGSKLKFAGFMKVYIEGNDEGKKEEDRLLPDMTEGEKATSESIDPNQHFTQPPPRYTEARLVRTLEELGIGRPSTFAPTLDTIQRRGYVSLEDKRFIPTELGDIVLELINEFFPEILNVEFTAEMESNLDSIEEGEKDWVNIIDQFYQGFEKRLRYAEEEMKEVEIKDEPAGEDCEKCENEMVFKMGRYGKFMACSNFPNCRNTKAIVKDIGVKCPTCSEGNIVERRSKKRRIFYGCDRYPECDFISWDKPIARPCPKCESMLVEKKSKKGVHVQCSQCDYKEESN</sequence>
<feature type="region of interest" description="Disordered" evidence="11">
    <location>
        <begin position="327"/>
        <end position="349"/>
    </location>
</feature>
<reference evidence="14 15" key="1">
    <citation type="submission" date="2017-10" db="EMBL/GenBank/DDBJ databases">
        <title>Bacillus sp. nov., a halophilic bacterium isolated from a Keqin Lake.</title>
        <authorList>
            <person name="Wang H."/>
        </authorList>
    </citation>
    <scope>NUCLEOTIDE SEQUENCE [LARGE SCALE GENOMIC DNA]</scope>
    <source>
        <strain evidence="14 15">KCTC 13187</strain>
    </source>
</reference>
<accession>A0A3A9KM75</accession>
<dbReference type="Proteomes" id="UP000281498">
    <property type="component" value="Unassembled WGS sequence"/>
</dbReference>
<feature type="site" description="Interaction with DNA" evidence="10">
    <location>
        <position position="33"/>
    </location>
</feature>
<dbReference type="GO" id="GO:0006351">
    <property type="term" value="P:DNA-templated transcription"/>
    <property type="evidence" value="ECO:0007669"/>
    <property type="project" value="InterPro"/>
</dbReference>
<dbReference type="Pfam" id="PF01751">
    <property type="entry name" value="Toprim"/>
    <property type="match status" value="1"/>
</dbReference>
<dbReference type="HAMAP" id="MF_00952">
    <property type="entry name" value="Topoisom_1_prok"/>
    <property type="match status" value="1"/>
</dbReference>
<evidence type="ECO:0000256" key="10">
    <source>
        <dbReference type="HAMAP-Rule" id="MF_00952"/>
    </source>
</evidence>
<feature type="compositionally biased region" description="Basic and acidic residues" evidence="11">
    <location>
        <begin position="429"/>
        <end position="444"/>
    </location>
</feature>
<evidence type="ECO:0000256" key="7">
    <source>
        <dbReference type="ARBA" id="ARBA00023029"/>
    </source>
</evidence>
<dbReference type="Gene3D" id="1.10.290.10">
    <property type="entry name" value="Topoisomerase I, domain 4"/>
    <property type="match status" value="1"/>
</dbReference>
<comment type="similarity">
    <text evidence="2 10">Belongs to the type IA topoisomerase family.</text>
</comment>
<dbReference type="CDD" id="cd03363">
    <property type="entry name" value="TOPRIM_TopoIA_TopoI"/>
    <property type="match status" value="1"/>
</dbReference>
<dbReference type="PANTHER" id="PTHR42785:SF1">
    <property type="entry name" value="DNA TOPOISOMERASE"/>
    <property type="match status" value="1"/>
</dbReference>
<evidence type="ECO:0000256" key="6">
    <source>
        <dbReference type="ARBA" id="ARBA00022842"/>
    </source>
</evidence>
<dbReference type="Pfam" id="PF01131">
    <property type="entry name" value="Topoisom_bac"/>
    <property type="match status" value="1"/>
</dbReference>
<dbReference type="Pfam" id="PF02150">
    <property type="entry name" value="Zn_ribbon_RPB9"/>
    <property type="match status" value="1"/>
</dbReference>
<dbReference type="InterPro" id="IPR013498">
    <property type="entry name" value="Topo_IA_Znf"/>
</dbReference>